<dbReference type="Gene3D" id="1.10.1200.10">
    <property type="entry name" value="ACP-like"/>
    <property type="match status" value="1"/>
</dbReference>
<organism evidence="2 3">
    <name type="scientific">Catenulispora acidiphila (strain DSM 44928 / JCM 14897 / NBRC 102108 / NRRL B-24433 / ID139908)</name>
    <dbReference type="NCBI Taxonomy" id="479433"/>
    <lineage>
        <taxon>Bacteria</taxon>
        <taxon>Bacillati</taxon>
        <taxon>Actinomycetota</taxon>
        <taxon>Actinomycetes</taxon>
        <taxon>Catenulisporales</taxon>
        <taxon>Catenulisporaceae</taxon>
        <taxon>Catenulispora</taxon>
    </lineage>
</organism>
<sequence length="88" mass="9380">MTTEPASREWLAGALAECCDGAVSADQILDADCTLAALGIGSLALVRLIDVVESELEVVLDLDDEIWFRDLDTLTAYLNGRAVPDAGR</sequence>
<dbReference type="AlphaFoldDB" id="C7Q4X8"/>
<gene>
    <name evidence="2" type="ordered locus">Caci_5066</name>
</gene>
<evidence type="ECO:0000259" key="1">
    <source>
        <dbReference type="Pfam" id="PF00550"/>
    </source>
</evidence>
<dbReference type="InterPro" id="IPR009081">
    <property type="entry name" value="PP-bd_ACP"/>
</dbReference>
<dbReference type="SUPFAM" id="SSF47336">
    <property type="entry name" value="ACP-like"/>
    <property type="match status" value="1"/>
</dbReference>
<evidence type="ECO:0000313" key="2">
    <source>
        <dbReference type="EMBL" id="ACU73926.1"/>
    </source>
</evidence>
<feature type="domain" description="Carrier" evidence="1">
    <location>
        <begin position="26"/>
        <end position="64"/>
    </location>
</feature>
<dbReference type="OrthoDB" id="9996981at2"/>
<keyword evidence="3" id="KW-1185">Reference proteome</keyword>
<dbReference type="KEGG" id="cai:Caci_5066"/>
<reference evidence="2 3" key="1">
    <citation type="journal article" date="2009" name="Stand. Genomic Sci.">
        <title>Complete genome sequence of Catenulispora acidiphila type strain (ID 139908).</title>
        <authorList>
            <person name="Copeland A."/>
            <person name="Lapidus A."/>
            <person name="Glavina Del Rio T."/>
            <person name="Nolan M."/>
            <person name="Lucas S."/>
            <person name="Chen F."/>
            <person name="Tice H."/>
            <person name="Cheng J.F."/>
            <person name="Bruce D."/>
            <person name="Goodwin L."/>
            <person name="Pitluck S."/>
            <person name="Mikhailova N."/>
            <person name="Pati A."/>
            <person name="Ivanova N."/>
            <person name="Mavromatis K."/>
            <person name="Chen A."/>
            <person name="Palaniappan K."/>
            <person name="Chain P."/>
            <person name="Land M."/>
            <person name="Hauser L."/>
            <person name="Chang Y.J."/>
            <person name="Jeffries C.D."/>
            <person name="Chertkov O."/>
            <person name="Brettin T."/>
            <person name="Detter J.C."/>
            <person name="Han C."/>
            <person name="Ali Z."/>
            <person name="Tindall B.J."/>
            <person name="Goker M."/>
            <person name="Bristow J."/>
            <person name="Eisen J.A."/>
            <person name="Markowitz V."/>
            <person name="Hugenholtz P."/>
            <person name="Kyrpides N.C."/>
            <person name="Klenk H.P."/>
        </authorList>
    </citation>
    <scope>NUCLEOTIDE SEQUENCE [LARGE SCALE GENOMIC DNA]</scope>
    <source>
        <strain evidence="3">DSM 44928 / JCM 14897 / NBRC 102108 / NRRL B-24433 / ID139908</strain>
    </source>
</reference>
<dbReference type="RefSeq" id="WP_015793655.1">
    <property type="nucleotide sequence ID" value="NC_013131.1"/>
</dbReference>
<evidence type="ECO:0000313" key="3">
    <source>
        <dbReference type="Proteomes" id="UP000000851"/>
    </source>
</evidence>
<dbReference type="InterPro" id="IPR036736">
    <property type="entry name" value="ACP-like_sf"/>
</dbReference>
<proteinExistence type="predicted"/>
<dbReference type="InParanoid" id="C7Q4X8"/>
<protein>
    <recommendedName>
        <fullName evidence="1">Carrier domain-containing protein</fullName>
    </recommendedName>
</protein>
<dbReference type="EMBL" id="CP001700">
    <property type="protein sequence ID" value="ACU73926.1"/>
    <property type="molecule type" value="Genomic_DNA"/>
</dbReference>
<dbReference type="STRING" id="479433.Caci_5066"/>
<dbReference type="Pfam" id="PF00550">
    <property type="entry name" value="PP-binding"/>
    <property type="match status" value="1"/>
</dbReference>
<dbReference type="Proteomes" id="UP000000851">
    <property type="component" value="Chromosome"/>
</dbReference>
<dbReference type="HOGENOM" id="CLU_108696_14_3_11"/>
<name>C7Q4X8_CATAD</name>
<accession>C7Q4X8</accession>